<evidence type="ECO:0000313" key="2">
    <source>
        <dbReference type="EMBL" id="KFO28590.1"/>
    </source>
</evidence>
<evidence type="ECO:0000256" key="1">
    <source>
        <dbReference type="SAM" id="MobiDB-lite"/>
    </source>
</evidence>
<feature type="compositionally biased region" description="Polar residues" evidence="1">
    <location>
        <begin position="45"/>
        <end position="62"/>
    </location>
</feature>
<evidence type="ECO:0000313" key="3">
    <source>
        <dbReference type="Proteomes" id="UP000028990"/>
    </source>
</evidence>
<feature type="compositionally biased region" description="Basic residues" evidence="1">
    <location>
        <begin position="8"/>
        <end position="19"/>
    </location>
</feature>
<name>A0A091DEA2_FUKDA</name>
<feature type="region of interest" description="Disordered" evidence="1">
    <location>
        <begin position="1"/>
        <end position="90"/>
    </location>
</feature>
<organism evidence="2 3">
    <name type="scientific">Fukomys damarensis</name>
    <name type="common">Damaraland mole rat</name>
    <name type="synonym">Cryptomys damarensis</name>
    <dbReference type="NCBI Taxonomy" id="885580"/>
    <lineage>
        <taxon>Eukaryota</taxon>
        <taxon>Metazoa</taxon>
        <taxon>Chordata</taxon>
        <taxon>Craniata</taxon>
        <taxon>Vertebrata</taxon>
        <taxon>Euteleostomi</taxon>
        <taxon>Mammalia</taxon>
        <taxon>Eutheria</taxon>
        <taxon>Euarchontoglires</taxon>
        <taxon>Glires</taxon>
        <taxon>Rodentia</taxon>
        <taxon>Hystricomorpha</taxon>
        <taxon>Bathyergidae</taxon>
        <taxon>Fukomys</taxon>
    </lineage>
</organism>
<keyword evidence="3" id="KW-1185">Reference proteome</keyword>
<sequence length="90" mass="10090">MLGECKPPKKKEKKKKRKIAKPEEIEDTAESEDEGEDLSLDSLSQAVVSQQAKNEGQNNWKSSAEGPSEDSGLPKIKKSVHFSDEEEFRD</sequence>
<protein>
    <submittedName>
        <fullName evidence="2">Zinc finger CCHC-type and RNA-binding motif-containing protein 1</fullName>
    </submittedName>
</protein>
<accession>A0A091DEA2</accession>
<dbReference type="PANTHER" id="PTHR46259">
    <property type="entry name" value="ZINC FINGER CCHC-TYPE AND RNA-BINDING MOTIF-CONTAINING PROTEIN 1"/>
    <property type="match status" value="1"/>
</dbReference>
<dbReference type="EMBL" id="KN122715">
    <property type="protein sequence ID" value="KFO28590.1"/>
    <property type="molecule type" value="Genomic_DNA"/>
</dbReference>
<dbReference type="PANTHER" id="PTHR46259:SF1">
    <property type="entry name" value="ZINC FINGER CCHC-TYPE AND RNA-BINDING MOTIF-CONTAINING PROTEIN 1"/>
    <property type="match status" value="1"/>
</dbReference>
<dbReference type="GO" id="GO:0003723">
    <property type="term" value="F:RNA binding"/>
    <property type="evidence" value="ECO:0007669"/>
    <property type="project" value="TreeGrafter"/>
</dbReference>
<reference evidence="2 3" key="1">
    <citation type="submission" date="2013-11" db="EMBL/GenBank/DDBJ databases">
        <title>The Damaraland mole rat (Fukomys damarensis) genome and evolution of African mole rats.</title>
        <authorList>
            <person name="Gladyshev V.N."/>
            <person name="Fang X."/>
        </authorList>
    </citation>
    <scope>NUCLEOTIDE SEQUENCE [LARGE SCALE GENOMIC DNA]</scope>
    <source>
        <tissue evidence="2">Liver</tissue>
    </source>
</reference>
<feature type="compositionally biased region" description="Acidic residues" evidence="1">
    <location>
        <begin position="24"/>
        <end position="39"/>
    </location>
</feature>
<dbReference type="Proteomes" id="UP000028990">
    <property type="component" value="Unassembled WGS sequence"/>
</dbReference>
<dbReference type="InterPro" id="IPR044598">
    <property type="entry name" value="ZCRB1"/>
</dbReference>
<proteinExistence type="predicted"/>
<gene>
    <name evidence="2" type="ORF">H920_09989</name>
</gene>
<dbReference type="GO" id="GO:0005689">
    <property type="term" value="C:U12-type spliceosomal complex"/>
    <property type="evidence" value="ECO:0007669"/>
    <property type="project" value="InterPro"/>
</dbReference>
<dbReference type="GO" id="GO:0000398">
    <property type="term" value="P:mRNA splicing, via spliceosome"/>
    <property type="evidence" value="ECO:0007669"/>
    <property type="project" value="InterPro"/>
</dbReference>
<dbReference type="AlphaFoldDB" id="A0A091DEA2"/>